<accession>A0A6A6VU00</accession>
<evidence type="ECO:0000313" key="3">
    <source>
        <dbReference type="Proteomes" id="UP000799437"/>
    </source>
</evidence>
<proteinExistence type="predicted"/>
<feature type="region of interest" description="Disordered" evidence="1">
    <location>
        <begin position="17"/>
        <end position="84"/>
    </location>
</feature>
<protein>
    <recommendedName>
        <fullName evidence="4">RING-type domain-containing protein</fullName>
    </recommendedName>
</protein>
<evidence type="ECO:0000313" key="2">
    <source>
        <dbReference type="EMBL" id="KAF2754168.1"/>
    </source>
</evidence>
<reference evidence="2" key="1">
    <citation type="journal article" date="2020" name="Stud. Mycol.">
        <title>101 Dothideomycetes genomes: a test case for predicting lifestyles and emergence of pathogens.</title>
        <authorList>
            <person name="Haridas S."/>
            <person name="Albert R."/>
            <person name="Binder M."/>
            <person name="Bloem J."/>
            <person name="Labutti K."/>
            <person name="Salamov A."/>
            <person name="Andreopoulos B."/>
            <person name="Baker S."/>
            <person name="Barry K."/>
            <person name="Bills G."/>
            <person name="Bluhm B."/>
            <person name="Cannon C."/>
            <person name="Castanera R."/>
            <person name="Culley D."/>
            <person name="Daum C."/>
            <person name="Ezra D."/>
            <person name="Gonzalez J."/>
            <person name="Henrissat B."/>
            <person name="Kuo A."/>
            <person name="Liang C."/>
            <person name="Lipzen A."/>
            <person name="Lutzoni F."/>
            <person name="Magnuson J."/>
            <person name="Mondo S."/>
            <person name="Nolan M."/>
            <person name="Ohm R."/>
            <person name="Pangilinan J."/>
            <person name="Park H.-J."/>
            <person name="Ramirez L."/>
            <person name="Alfaro M."/>
            <person name="Sun H."/>
            <person name="Tritt A."/>
            <person name="Yoshinaga Y."/>
            <person name="Zwiers L.-H."/>
            <person name="Turgeon B."/>
            <person name="Goodwin S."/>
            <person name="Spatafora J."/>
            <person name="Crous P."/>
            <person name="Grigoriev I."/>
        </authorList>
    </citation>
    <scope>NUCLEOTIDE SEQUENCE</scope>
    <source>
        <strain evidence="2">CBS 121739</strain>
    </source>
</reference>
<dbReference type="EMBL" id="ML996581">
    <property type="protein sequence ID" value="KAF2754168.1"/>
    <property type="molecule type" value="Genomic_DNA"/>
</dbReference>
<keyword evidence="3" id="KW-1185">Reference proteome</keyword>
<name>A0A6A6VU00_9PEZI</name>
<feature type="compositionally biased region" description="Pro residues" evidence="1">
    <location>
        <begin position="49"/>
        <end position="65"/>
    </location>
</feature>
<evidence type="ECO:0000256" key="1">
    <source>
        <dbReference type="SAM" id="MobiDB-lite"/>
    </source>
</evidence>
<dbReference type="AlphaFoldDB" id="A0A6A6VU00"/>
<dbReference type="RefSeq" id="XP_033596619.1">
    <property type="nucleotide sequence ID" value="XM_033745786.1"/>
</dbReference>
<organism evidence="2 3">
    <name type="scientific">Pseudovirgaria hyperparasitica</name>
    <dbReference type="NCBI Taxonomy" id="470096"/>
    <lineage>
        <taxon>Eukaryota</taxon>
        <taxon>Fungi</taxon>
        <taxon>Dikarya</taxon>
        <taxon>Ascomycota</taxon>
        <taxon>Pezizomycotina</taxon>
        <taxon>Dothideomycetes</taxon>
        <taxon>Dothideomycetes incertae sedis</taxon>
        <taxon>Acrospermales</taxon>
        <taxon>Acrospermaceae</taxon>
        <taxon>Pseudovirgaria</taxon>
    </lineage>
</organism>
<sequence length="179" mass="19508">MPLSTTTPFSRLLRAESNISLTTDKPSHTLKKRSPSSIRLIPHSTSPPDTAPQPPRNNPDSPTPSTPNDSPPRDQHATSAYPDPTQALAASVSVSLGMSMSMSMNKHKGKGSDTPPVQKTTTTTTTDFFALQPPDARVCGWFNFTCCQCGKETHWEAPVCSFLQCGHVKCENCRKTWHA</sequence>
<dbReference type="Proteomes" id="UP000799437">
    <property type="component" value="Unassembled WGS sequence"/>
</dbReference>
<dbReference type="GeneID" id="54486840"/>
<gene>
    <name evidence="2" type="ORF">EJ05DRAFT_489416</name>
</gene>
<evidence type="ECO:0008006" key="4">
    <source>
        <dbReference type="Google" id="ProtNLM"/>
    </source>
</evidence>